<dbReference type="SUPFAM" id="SSF101898">
    <property type="entry name" value="NHL repeat"/>
    <property type="match status" value="1"/>
</dbReference>
<feature type="chain" id="PRO_5045657548" evidence="3">
    <location>
        <begin position="20"/>
        <end position="366"/>
    </location>
</feature>
<proteinExistence type="predicted"/>
<dbReference type="PANTHER" id="PTHR24104">
    <property type="entry name" value="E3 UBIQUITIN-PROTEIN LIGASE NHLRC1-RELATED"/>
    <property type="match status" value="1"/>
</dbReference>
<dbReference type="Gene3D" id="2.120.10.30">
    <property type="entry name" value="TolB, C-terminal domain"/>
    <property type="match status" value="1"/>
</dbReference>
<dbReference type="InterPro" id="IPR011042">
    <property type="entry name" value="6-blade_b-propeller_TolB-like"/>
</dbReference>
<protein>
    <submittedName>
        <fullName evidence="4">6-bladed beta-propeller</fullName>
    </submittedName>
</protein>
<feature type="repeat" description="NHL" evidence="2">
    <location>
        <begin position="186"/>
        <end position="217"/>
    </location>
</feature>
<dbReference type="Gene3D" id="2.40.10.500">
    <property type="match status" value="1"/>
</dbReference>
<sequence length="366" mass="39598">MILKNFASSVLSWLTVALALTLAGCATQSAPARLHYGLLDAPEGKRLMWPAEPEVPRYQFAGQLTGEENFVREDDSKGIVRFLAWVVGLFDEEKPNVLQRPQAVIADGSERIFVTDVSRAAVLVFDKPAGELKIWEYAVGLRRFVAPIGVALADGGGIWVADAELQLVAHLDAQGNPLPPIGAGVLQRPTGVARDAATGLLYVADTYAHDIKVFGADGRLERIIGERGEAPGEFNFPTHLALGQGKLYVTDTMNSRVQIIPLEGDGKPQVIGKRGLYYGNLVRPKGVGVDSENNIYVVESYYDNLLIFNEAGEFLMPIGGVGQGTGNFYLPAGVWVDSFNRVFVADTFNGRVTIFQYLGGAKADAE</sequence>
<keyword evidence="3" id="KW-0732">Signal</keyword>
<gene>
    <name evidence="4" type="ORF">GPA26_08250</name>
</gene>
<organism evidence="4 5">
    <name type="scientific">Aromatoleum petrolei</name>
    <dbReference type="NCBI Taxonomy" id="76116"/>
    <lineage>
        <taxon>Bacteria</taxon>
        <taxon>Pseudomonadati</taxon>
        <taxon>Pseudomonadota</taxon>
        <taxon>Betaproteobacteria</taxon>
        <taxon>Rhodocyclales</taxon>
        <taxon>Rhodocyclaceae</taxon>
        <taxon>Aromatoleum</taxon>
    </lineage>
</organism>
<dbReference type="PROSITE" id="PS51257">
    <property type="entry name" value="PROKAR_LIPOPROTEIN"/>
    <property type="match status" value="1"/>
</dbReference>
<comment type="caution">
    <text evidence="4">The sequence shown here is derived from an EMBL/GenBank/DDBJ whole genome shotgun (WGS) entry which is preliminary data.</text>
</comment>
<dbReference type="Pfam" id="PF17170">
    <property type="entry name" value="DUF5128"/>
    <property type="match status" value="2"/>
</dbReference>
<accession>A0ABX1MKI1</accession>
<feature type="repeat" description="NHL" evidence="2">
    <location>
        <begin position="221"/>
        <end position="263"/>
    </location>
</feature>
<dbReference type="Proteomes" id="UP000652074">
    <property type="component" value="Unassembled WGS sequence"/>
</dbReference>
<feature type="repeat" description="NHL" evidence="2">
    <location>
        <begin position="318"/>
        <end position="358"/>
    </location>
</feature>
<evidence type="ECO:0000256" key="1">
    <source>
        <dbReference type="ARBA" id="ARBA00022737"/>
    </source>
</evidence>
<evidence type="ECO:0000313" key="4">
    <source>
        <dbReference type="EMBL" id="NMF88475.1"/>
    </source>
</evidence>
<evidence type="ECO:0000256" key="2">
    <source>
        <dbReference type="PROSITE-ProRule" id="PRU00504"/>
    </source>
</evidence>
<evidence type="ECO:0000313" key="5">
    <source>
        <dbReference type="Proteomes" id="UP000652074"/>
    </source>
</evidence>
<dbReference type="PROSITE" id="PS51125">
    <property type="entry name" value="NHL"/>
    <property type="match status" value="3"/>
</dbReference>
<dbReference type="InterPro" id="IPR050952">
    <property type="entry name" value="TRIM-NHL_E3_ligases"/>
</dbReference>
<dbReference type="PANTHER" id="PTHR24104:SF25">
    <property type="entry name" value="PROTEIN LIN-41"/>
    <property type="match status" value="1"/>
</dbReference>
<evidence type="ECO:0000256" key="3">
    <source>
        <dbReference type="SAM" id="SignalP"/>
    </source>
</evidence>
<feature type="signal peptide" evidence="3">
    <location>
        <begin position="1"/>
        <end position="19"/>
    </location>
</feature>
<keyword evidence="5" id="KW-1185">Reference proteome</keyword>
<reference evidence="4 5" key="1">
    <citation type="submission" date="2019-12" db="EMBL/GenBank/DDBJ databases">
        <title>Comparative genomics gives insights into the taxonomy of the Azoarcus-Aromatoleum group and reveals separate origins of nif in the plant-associated Azoarcus and non-plant-associated Aromatoleum sub-groups.</title>
        <authorList>
            <person name="Lafos M."/>
            <person name="Maluk M."/>
            <person name="Batista M."/>
            <person name="Junghare M."/>
            <person name="Carmona M."/>
            <person name="Faoro H."/>
            <person name="Cruz L.M."/>
            <person name="Battistoni F."/>
            <person name="De Souza E."/>
            <person name="Pedrosa F."/>
            <person name="Chen W.-M."/>
            <person name="Poole P.S."/>
            <person name="Dixon R.A."/>
            <person name="James E.K."/>
        </authorList>
    </citation>
    <scope>NUCLEOTIDE SEQUENCE [LARGE SCALE GENOMIC DNA]</scope>
    <source>
        <strain evidence="4 5">ToN1</strain>
    </source>
</reference>
<keyword evidence="1" id="KW-0677">Repeat</keyword>
<dbReference type="InterPro" id="IPR001258">
    <property type="entry name" value="NHL_repeat"/>
</dbReference>
<name>A0ABX1MKI1_9RHOO</name>
<dbReference type="CDD" id="cd14962">
    <property type="entry name" value="NHL_like_6"/>
    <property type="match status" value="1"/>
</dbReference>
<dbReference type="EMBL" id="WTVR01000013">
    <property type="protein sequence ID" value="NMF88475.1"/>
    <property type="molecule type" value="Genomic_DNA"/>
</dbReference>